<comment type="caution">
    <text evidence="3">The sequence shown here is derived from an EMBL/GenBank/DDBJ whole genome shotgun (WGS) entry which is preliminary data.</text>
</comment>
<protein>
    <submittedName>
        <fullName evidence="3">Glycosyl transferase</fullName>
    </submittedName>
</protein>
<name>A0A1L8D547_9THEO</name>
<evidence type="ECO:0000259" key="1">
    <source>
        <dbReference type="Pfam" id="PF00534"/>
    </source>
</evidence>
<dbReference type="STRING" id="661089.ciss_21500"/>
<keyword evidence="3" id="KW-0808">Transferase</keyword>
<dbReference type="InterPro" id="IPR028098">
    <property type="entry name" value="Glyco_trans_4-like_N"/>
</dbReference>
<sequence length="371" mass="43650">MKITLAISYFGSGGMEKVIERLAKMFVKIDLEVDIYIFGIKKSEIKRVKKIFLLNGNKVKIHILNNYRLPEKKAFWLFERIIGFIESLNNTKKYVFESRPDFIIAMDPWALNVFIVFRYFLKKIKVWSWLHFTLDVYKNSKFWMTNKYFLKKANGIFAICEAIKEQLSLEIPEQKNIVVTYNPIGELEERYIKRSKEPIFVYIGRFENHQKRLDYMIETFSKIKDLPWQLLMIGDGPDFNNIKRLVNELKLNNKIKLLGFKENPWEYVSEASAFILTSRYEGLPLVLIESLWYGLPVISTNCPTGPNEIVIDGVNGCLVPVNDKEKLIEILTKVIKREIAFKEPEEIRKTALKFTDEEVMKRILKAFKVSE</sequence>
<organism evidence="3 4">
    <name type="scientific">Carboxydothermus islandicus</name>
    <dbReference type="NCBI Taxonomy" id="661089"/>
    <lineage>
        <taxon>Bacteria</taxon>
        <taxon>Bacillati</taxon>
        <taxon>Bacillota</taxon>
        <taxon>Clostridia</taxon>
        <taxon>Thermoanaerobacterales</taxon>
        <taxon>Thermoanaerobacteraceae</taxon>
        <taxon>Carboxydothermus</taxon>
    </lineage>
</organism>
<dbReference type="RefSeq" id="WP_077177578.1">
    <property type="nucleotide sequence ID" value="NZ_BDJL01000132.1"/>
</dbReference>
<dbReference type="SUPFAM" id="SSF53756">
    <property type="entry name" value="UDP-Glycosyltransferase/glycogen phosphorylase"/>
    <property type="match status" value="1"/>
</dbReference>
<dbReference type="EMBL" id="BDJL01000132">
    <property type="protein sequence ID" value="GAV26217.1"/>
    <property type="molecule type" value="Genomic_DNA"/>
</dbReference>
<dbReference type="Pfam" id="PF00534">
    <property type="entry name" value="Glycos_transf_1"/>
    <property type="match status" value="1"/>
</dbReference>
<dbReference type="GO" id="GO:0016757">
    <property type="term" value="F:glycosyltransferase activity"/>
    <property type="evidence" value="ECO:0007669"/>
    <property type="project" value="InterPro"/>
</dbReference>
<dbReference type="Proteomes" id="UP000187338">
    <property type="component" value="Unassembled WGS sequence"/>
</dbReference>
<evidence type="ECO:0000313" key="3">
    <source>
        <dbReference type="EMBL" id="GAV26217.1"/>
    </source>
</evidence>
<dbReference type="Pfam" id="PF13439">
    <property type="entry name" value="Glyco_transf_4"/>
    <property type="match status" value="1"/>
</dbReference>
<dbReference type="PANTHER" id="PTHR12526">
    <property type="entry name" value="GLYCOSYLTRANSFERASE"/>
    <property type="match status" value="1"/>
</dbReference>
<feature type="domain" description="Glycosyltransferase subfamily 4-like N-terminal" evidence="2">
    <location>
        <begin position="13"/>
        <end position="184"/>
    </location>
</feature>
<reference evidence="4" key="1">
    <citation type="submission" date="2016-12" db="EMBL/GenBank/DDBJ databases">
        <title>Draft Genome Sequences od Carboxydothermus pertinax and islandicus, Hydrogenogenic Carboxydotrophic Bacteria.</title>
        <authorList>
            <person name="Fukuyama Y."/>
            <person name="Ohmae K."/>
            <person name="Yoneda Y."/>
            <person name="Yoshida T."/>
            <person name="Sako Y."/>
        </authorList>
    </citation>
    <scope>NUCLEOTIDE SEQUENCE [LARGE SCALE GENOMIC DNA]</scope>
    <source>
        <strain evidence="4">SET</strain>
    </source>
</reference>
<proteinExistence type="predicted"/>
<dbReference type="InterPro" id="IPR001296">
    <property type="entry name" value="Glyco_trans_1"/>
</dbReference>
<dbReference type="AlphaFoldDB" id="A0A1L8D547"/>
<accession>A0A1L8D547</accession>
<evidence type="ECO:0000259" key="2">
    <source>
        <dbReference type="Pfam" id="PF13439"/>
    </source>
</evidence>
<dbReference type="PANTHER" id="PTHR12526:SF630">
    <property type="entry name" value="GLYCOSYLTRANSFERASE"/>
    <property type="match status" value="1"/>
</dbReference>
<dbReference type="Gene3D" id="3.40.50.2000">
    <property type="entry name" value="Glycogen Phosphorylase B"/>
    <property type="match status" value="2"/>
</dbReference>
<feature type="domain" description="Glycosyl transferase family 1" evidence="1">
    <location>
        <begin position="189"/>
        <end position="351"/>
    </location>
</feature>
<dbReference type="OrthoDB" id="9806653at2"/>
<keyword evidence="4" id="KW-1185">Reference proteome</keyword>
<gene>
    <name evidence="3" type="ORF">ciss_21500</name>
</gene>
<evidence type="ECO:0000313" key="4">
    <source>
        <dbReference type="Proteomes" id="UP000187338"/>
    </source>
</evidence>